<accession>A0ABD0J691</accession>
<keyword evidence="3" id="KW-0732">Signal</keyword>
<keyword evidence="2" id="KW-0812">Transmembrane</keyword>
<gene>
    <name evidence="4" type="ORF">BaRGS_00038287</name>
</gene>
<keyword evidence="2" id="KW-1133">Transmembrane helix</keyword>
<evidence type="ECO:0000256" key="1">
    <source>
        <dbReference type="SAM" id="MobiDB-lite"/>
    </source>
</evidence>
<dbReference type="EMBL" id="JACVVK020000610">
    <property type="protein sequence ID" value="KAK7463142.1"/>
    <property type="molecule type" value="Genomic_DNA"/>
</dbReference>
<evidence type="ECO:0000313" key="5">
    <source>
        <dbReference type="Proteomes" id="UP001519460"/>
    </source>
</evidence>
<sequence>MCQCWGSCRTVLVVYCTFCVLSGSLARGAAVEQGPDIETRLYGDTQLQTVRCSVADSGITDYKSVFAIELKLLNRTFTYIAKVTESTPKPTCNAEAGCKNFAVRGNFSRDHADSFVEIVSLKTMFDDFGDKNYKCFYNSDIEKNAVVTSVPAEAFECEVHDDDSATTFSVSLTIKTDENNIFLGLPGLKSNHNVSLYDIDGGLPSVYMLTQRPGYTRLLVGITKNISRTCGGLTFDVTGVARWTKQVEENCAAPDNRTGTGTGELYDEDTPKNGTDTLAKIVIGVLGAVVVILAVALLWCARRKRSSVPRQDEEEQNRRNSSVSKLKLESVSTDENVRDSFV</sequence>
<proteinExistence type="predicted"/>
<name>A0ABD0J691_9CAEN</name>
<feature type="signal peptide" evidence="3">
    <location>
        <begin position="1"/>
        <end position="26"/>
    </location>
</feature>
<dbReference type="Proteomes" id="UP001519460">
    <property type="component" value="Unassembled WGS sequence"/>
</dbReference>
<organism evidence="4 5">
    <name type="scientific">Batillaria attramentaria</name>
    <dbReference type="NCBI Taxonomy" id="370345"/>
    <lineage>
        <taxon>Eukaryota</taxon>
        <taxon>Metazoa</taxon>
        <taxon>Spiralia</taxon>
        <taxon>Lophotrochozoa</taxon>
        <taxon>Mollusca</taxon>
        <taxon>Gastropoda</taxon>
        <taxon>Caenogastropoda</taxon>
        <taxon>Sorbeoconcha</taxon>
        <taxon>Cerithioidea</taxon>
        <taxon>Batillariidae</taxon>
        <taxon>Batillaria</taxon>
    </lineage>
</organism>
<keyword evidence="5" id="KW-1185">Reference proteome</keyword>
<reference evidence="4 5" key="1">
    <citation type="journal article" date="2023" name="Sci. Data">
        <title>Genome assembly of the Korean intertidal mud-creeper Batillaria attramentaria.</title>
        <authorList>
            <person name="Patra A.K."/>
            <person name="Ho P.T."/>
            <person name="Jun S."/>
            <person name="Lee S.J."/>
            <person name="Kim Y."/>
            <person name="Won Y.J."/>
        </authorList>
    </citation>
    <scope>NUCLEOTIDE SEQUENCE [LARGE SCALE GENOMIC DNA]</scope>
    <source>
        <strain evidence="4">Wonlab-2016</strain>
    </source>
</reference>
<evidence type="ECO:0000256" key="3">
    <source>
        <dbReference type="SAM" id="SignalP"/>
    </source>
</evidence>
<dbReference type="AlphaFoldDB" id="A0ABD0J691"/>
<evidence type="ECO:0000256" key="2">
    <source>
        <dbReference type="SAM" id="Phobius"/>
    </source>
</evidence>
<feature type="compositionally biased region" description="Low complexity" evidence="1">
    <location>
        <begin position="321"/>
        <end position="331"/>
    </location>
</feature>
<keyword evidence="2" id="KW-0472">Membrane</keyword>
<protein>
    <submittedName>
        <fullName evidence="4">Uncharacterized protein</fullName>
    </submittedName>
</protein>
<comment type="caution">
    <text evidence="4">The sequence shown here is derived from an EMBL/GenBank/DDBJ whole genome shotgun (WGS) entry which is preliminary data.</text>
</comment>
<evidence type="ECO:0000313" key="4">
    <source>
        <dbReference type="EMBL" id="KAK7463142.1"/>
    </source>
</evidence>
<feature type="region of interest" description="Disordered" evidence="1">
    <location>
        <begin position="308"/>
        <end position="342"/>
    </location>
</feature>
<feature type="transmembrane region" description="Helical" evidence="2">
    <location>
        <begin position="281"/>
        <end position="301"/>
    </location>
</feature>
<feature type="chain" id="PRO_5044740418" evidence="3">
    <location>
        <begin position="27"/>
        <end position="342"/>
    </location>
</feature>